<keyword evidence="3" id="KW-1185">Reference proteome</keyword>
<feature type="region of interest" description="Disordered" evidence="1">
    <location>
        <begin position="277"/>
        <end position="298"/>
    </location>
</feature>
<evidence type="ECO:0000313" key="3">
    <source>
        <dbReference type="Proteomes" id="UP000237000"/>
    </source>
</evidence>
<dbReference type="STRING" id="63057.A0A2P5G1X1"/>
<feature type="compositionally biased region" description="Gly residues" evidence="1">
    <location>
        <begin position="282"/>
        <end position="291"/>
    </location>
</feature>
<dbReference type="InParanoid" id="A0A2P5G1X1"/>
<dbReference type="FunCoup" id="A0A2P5G1X1">
    <property type="interactions" value="460"/>
</dbReference>
<evidence type="ECO:0000256" key="1">
    <source>
        <dbReference type="SAM" id="MobiDB-lite"/>
    </source>
</evidence>
<dbReference type="EMBL" id="JXTC01000001">
    <property type="protein sequence ID" value="POO04017.1"/>
    <property type="molecule type" value="Genomic_DNA"/>
</dbReference>
<evidence type="ECO:0000313" key="2">
    <source>
        <dbReference type="EMBL" id="POO04017.1"/>
    </source>
</evidence>
<dbReference type="PANTHER" id="PTHR33448:SF3">
    <property type="entry name" value="OS09G0370000 PROTEIN"/>
    <property type="match status" value="1"/>
</dbReference>
<feature type="region of interest" description="Disordered" evidence="1">
    <location>
        <begin position="36"/>
        <end position="99"/>
    </location>
</feature>
<feature type="region of interest" description="Disordered" evidence="1">
    <location>
        <begin position="310"/>
        <end position="370"/>
    </location>
</feature>
<dbReference type="Proteomes" id="UP000237000">
    <property type="component" value="Unassembled WGS sequence"/>
</dbReference>
<feature type="compositionally biased region" description="Basic and acidic residues" evidence="1">
    <location>
        <begin position="354"/>
        <end position="363"/>
    </location>
</feature>
<gene>
    <name evidence="2" type="ORF">TorRG33x02_003210</name>
</gene>
<dbReference type="PANTHER" id="PTHR33448">
    <property type="entry name" value="CHLOROPLAST PROTEIN HCF243-RELATED"/>
    <property type="match status" value="1"/>
</dbReference>
<feature type="compositionally biased region" description="Acidic residues" evidence="1">
    <location>
        <begin position="315"/>
        <end position="339"/>
    </location>
</feature>
<name>A0A2P5G1X1_TREOI</name>
<sequence>MIKGRDHQTKGAPAAADLLVCFPSRAHLSLMPKPICSPARSSEPNKRHHHSHHHHHRHLHHHLKKSSTRGSTSTGQASPLLWAKPKSSMGSSELVSEPTSPKVTCAGQIKVRHKSTTSCKSWQSVMEEIERMHNSRRKQQQKKAGRARPSWAEALGLKKDVMNFLACLRNIRLDFRCFGSFHSGTDITTDDEDEDEEEEEEEDDEEVAGYRENRGPLRGTDSGASEGSRTVFSKWFMVLQEEQNYDNDNNINSSSNSSSTGFFKEDRVKMGVIGELKAAPGGDEGSGGGGPAVPPPNALLLMRCRSAPAKSWLEEKEEEESEDEKEEIEEQEEEEERERDEEKRSKSSLSLKCLMEEEKRKTTESSSSSLVVMRYDTDHFYKISSDIAKETWVVGGIRDPLSRSRSWKR</sequence>
<organism evidence="2 3">
    <name type="scientific">Trema orientale</name>
    <name type="common">Charcoal tree</name>
    <name type="synonym">Celtis orientalis</name>
    <dbReference type="NCBI Taxonomy" id="63057"/>
    <lineage>
        <taxon>Eukaryota</taxon>
        <taxon>Viridiplantae</taxon>
        <taxon>Streptophyta</taxon>
        <taxon>Embryophyta</taxon>
        <taxon>Tracheophyta</taxon>
        <taxon>Spermatophyta</taxon>
        <taxon>Magnoliopsida</taxon>
        <taxon>eudicotyledons</taxon>
        <taxon>Gunneridae</taxon>
        <taxon>Pentapetalae</taxon>
        <taxon>rosids</taxon>
        <taxon>fabids</taxon>
        <taxon>Rosales</taxon>
        <taxon>Cannabaceae</taxon>
        <taxon>Trema</taxon>
    </lineage>
</organism>
<comment type="caution">
    <text evidence="2">The sequence shown here is derived from an EMBL/GenBank/DDBJ whole genome shotgun (WGS) entry which is preliminary data.</text>
</comment>
<accession>A0A2P5G1X1</accession>
<reference evidence="3" key="1">
    <citation type="submission" date="2016-06" db="EMBL/GenBank/DDBJ databases">
        <title>Parallel loss of symbiosis genes in relatives of nitrogen-fixing non-legume Parasponia.</title>
        <authorList>
            <person name="Van Velzen R."/>
            <person name="Holmer R."/>
            <person name="Bu F."/>
            <person name="Rutten L."/>
            <person name="Van Zeijl A."/>
            <person name="Liu W."/>
            <person name="Santuari L."/>
            <person name="Cao Q."/>
            <person name="Sharma T."/>
            <person name="Shen D."/>
            <person name="Roswanjaya Y."/>
            <person name="Wardhani T."/>
            <person name="Kalhor M.S."/>
            <person name="Jansen J."/>
            <person name="Van den Hoogen J."/>
            <person name="Gungor B."/>
            <person name="Hartog M."/>
            <person name="Hontelez J."/>
            <person name="Verver J."/>
            <person name="Yang W.-C."/>
            <person name="Schijlen E."/>
            <person name="Repin R."/>
            <person name="Schilthuizen M."/>
            <person name="Schranz E."/>
            <person name="Heidstra R."/>
            <person name="Miyata K."/>
            <person name="Fedorova E."/>
            <person name="Kohlen W."/>
            <person name="Bisseling T."/>
            <person name="Smit S."/>
            <person name="Geurts R."/>
        </authorList>
    </citation>
    <scope>NUCLEOTIDE SEQUENCE [LARGE SCALE GENOMIC DNA]</scope>
    <source>
        <strain evidence="3">cv. RG33-2</strain>
    </source>
</reference>
<proteinExistence type="predicted"/>
<dbReference type="AlphaFoldDB" id="A0A2P5G1X1"/>
<feature type="compositionally biased region" description="Polar residues" evidence="1">
    <location>
        <begin position="88"/>
        <end position="99"/>
    </location>
</feature>
<feature type="compositionally biased region" description="Acidic residues" evidence="1">
    <location>
        <begin position="188"/>
        <end position="207"/>
    </location>
</feature>
<feature type="region of interest" description="Disordered" evidence="1">
    <location>
        <begin position="184"/>
        <end position="227"/>
    </location>
</feature>
<feature type="compositionally biased region" description="Basic residues" evidence="1">
    <location>
        <begin position="46"/>
        <end position="67"/>
    </location>
</feature>
<dbReference type="OrthoDB" id="1919674at2759"/>
<protein>
    <submittedName>
        <fullName evidence="2">Nucleolar GTP-binding protein</fullName>
    </submittedName>
</protein>